<keyword evidence="1" id="KW-0175">Coiled coil</keyword>
<accession>A0ABY9AVI4</accession>
<feature type="coiled-coil region" evidence="1">
    <location>
        <begin position="155"/>
        <end position="185"/>
    </location>
</feature>
<feature type="compositionally biased region" description="Basic and acidic residues" evidence="2">
    <location>
        <begin position="1"/>
        <end position="10"/>
    </location>
</feature>
<dbReference type="EMBL" id="CP127363">
    <property type="protein sequence ID" value="WIY50879.1"/>
    <property type="molecule type" value="Genomic_DNA"/>
</dbReference>
<reference evidence="3 4" key="1">
    <citation type="submission" date="2023-06" db="EMBL/GenBank/DDBJ databases">
        <authorList>
            <person name="Ham H."/>
            <person name="Park D.S."/>
        </authorList>
    </citation>
    <scope>NUCLEOTIDE SEQUENCE [LARGE SCALE GENOMIC DNA]</scope>
    <source>
        <strain evidence="3 4">KACC 17005</strain>
    </source>
</reference>
<evidence type="ECO:0000256" key="2">
    <source>
        <dbReference type="SAM" id="MobiDB-lite"/>
    </source>
</evidence>
<proteinExistence type="predicted"/>
<feature type="region of interest" description="Disordered" evidence="2">
    <location>
        <begin position="244"/>
        <end position="276"/>
    </location>
</feature>
<protein>
    <recommendedName>
        <fullName evidence="5">Scaffolding protein</fullName>
    </recommendedName>
</protein>
<keyword evidence="4" id="KW-1185">Reference proteome</keyword>
<organism evidence="3 4">
    <name type="scientific">Paracidovorax citrulli</name>
    <name type="common">Acidovorax citrulli</name>
    <dbReference type="NCBI Taxonomy" id="80869"/>
    <lineage>
        <taxon>Bacteria</taxon>
        <taxon>Pseudomonadati</taxon>
        <taxon>Pseudomonadota</taxon>
        <taxon>Betaproteobacteria</taxon>
        <taxon>Burkholderiales</taxon>
        <taxon>Comamonadaceae</taxon>
        <taxon>Paracidovorax</taxon>
    </lineage>
</organism>
<gene>
    <name evidence="3" type="ORF">QRO08_10045</name>
</gene>
<sequence length="276" mass="28480">MSTTDEDRQRLLSPEELVVMAEDDYDADEHNAAAMREIGRGDLDDEEEDDEARGDDKKGRTAAPAPAPATAPAQAAAPSPVPAPAAAEADASAPAAAPASAEGGAATVGARPAPAPAPHPTYMAELPADYDAQVAANKAALTDLRTKFDDGAVDAAEYHGKLDELQEQRADLREAKTRAQVASEMREQAEAGAWLSAINTLAADAATKPELGPGGLREGPCEGGRPGHVLEGLGCRAGERREAVSLVPGGRPPPRGCTAWHRHREAGGSSPCHAQA</sequence>
<evidence type="ECO:0000313" key="4">
    <source>
        <dbReference type="Proteomes" id="UP001242732"/>
    </source>
</evidence>
<dbReference type="GeneID" id="79791986"/>
<evidence type="ECO:0000313" key="3">
    <source>
        <dbReference type="EMBL" id="WIY50879.1"/>
    </source>
</evidence>
<evidence type="ECO:0000256" key="1">
    <source>
        <dbReference type="SAM" id="Coils"/>
    </source>
</evidence>
<feature type="compositionally biased region" description="Low complexity" evidence="2">
    <location>
        <begin position="62"/>
        <end position="112"/>
    </location>
</feature>
<dbReference type="RefSeq" id="WP_011795518.1">
    <property type="nucleotide sequence ID" value="NZ_CP023687.1"/>
</dbReference>
<evidence type="ECO:0008006" key="5">
    <source>
        <dbReference type="Google" id="ProtNLM"/>
    </source>
</evidence>
<name>A0ABY9AVI4_PARCI</name>
<dbReference type="Proteomes" id="UP001242732">
    <property type="component" value="Chromosome"/>
</dbReference>
<feature type="region of interest" description="Disordered" evidence="2">
    <location>
        <begin position="1"/>
        <end position="124"/>
    </location>
</feature>
<feature type="compositionally biased region" description="Acidic residues" evidence="2">
    <location>
        <begin position="43"/>
        <end position="53"/>
    </location>
</feature>